<dbReference type="Proteomes" id="UP000815677">
    <property type="component" value="Unassembled WGS sequence"/>
</dbReference>
<feature type="domain" description="F-box" evidence="3">
    <location>
        <begin position="612"/>
        <end position="679"/>
    </location>
</feature>
<feature type="region of interest" description="Disordered" evidence="2">
    <location>
        <begin position="1016"/>
        <end position="1049"/>
    </location>
</feature>
<evidence type="ECO:0000256" key="2">
    <source>
        <dbReference type="SAM" id="MobiDB-lite"/>
    </source>
</evidence>
<feature type="compositionally biased region" description="Acidic residues" evidence="2">
    <location>
        <begin position="1114"/>
        <end position="1127"/>
    </location>
</feature>
<dbReference type="EMBL" id="DF848616">
    <property type="protein sequence ID" value="GAT54324.1"/>
    <property type="molecule type" value="Genomic_DNA"/>
</dbReference>
<dbReference type="PANTHER" id="PTHR12874">
    <property type="entry name" value="F-BOX ONLY PROTEIN 48-RELATED"/>
    <property type="match status" value="1"/>
</dbReference>
<dbReference type="Pfam" id="PF12937">
    <property type="entry name" value="F-box-like"/>
    <property type="match status" value="2"/>
</dbReference>
<feature type="region of interest" description="Disordered" evidence="2">
    <location>
        <begin position="481"/>
        <end position="542"/>
    </location>
</feature>
<feature type="region of interest" description="Disordered" evidence="2">
    <location>
        <begin position="1088"/>
        <end position="1169"/>
    </location>
</feature>
<keyword evidence="5" id="KW-1185">Reference proteome</keyword>
<dbReference type="InterPro" id="IPR001810">
    <property type="entry name" value="F-box_dom"/>
</dbReference>
<protein>
    <recommendedName>
        <fullName evidence="3">F-box domain-containing protein</fullName>
    </recommendedName>
</protein>
<dbReference type="PANTHER" id="PTHR12874:SF9">
    <property type="entry name" value="F-BOX ONLY PROTEIN 48"/>
    <property type="match status" value="1"/>
</dbReference>
<sequence length="1193" mass="132759">MLPADEQLDAVLDLLRAGDILSAPPDLRSVAVSAERDVGQYEAEIDRLESALDRLYAERGRLRFYGDTCASVFSPVHRLPTELLVEILFLAEPDVPLPERKDRRSAALDTLGNARWCVLASVCKRWQDVIMGTPSIWSKITLRGDLSDSMSWAEKLVRRALKRSGVSPLQIIIAMDHSDFDWSLVGLRPEPRLALTILAAESERWQSFSLAGTSRELKELSAGIHHRLQLLEKVALRYSGPEDSEAYAQFTNYCRSCPIFEGAPSLRSFEFEALVPLIPWGQLQRVTTVIRNSAVPILHLGLLREDDESRNFDHLLTRLQFPRLRSLILYDASEIIRNHIHLWSWDTAAFAAFISTSTRLTALSLRDIQIAPAELLSALAQAPLLKSLTVEDVLLNTWDMSHSTAYHFAWTDDVLRALTIESDDSGPALVPRLSVVFVTASAFTLELTAMAMTNESNSFLAESEKIVDEFKSKLQGMQGLDFRPISNGQKRAKKPKEGTIMPINADKNGSRGPKPGSHAVTGLAPTTMATSRPPSPSPAAPHMHPLLPFLRSNVTPPFASSLPLSIPLSTHRLYELDVSIAALEARLAAMREERRRVEWERDAAVSVAAPIRKLPVELLAEVFELLTPAWPARRTGNGEDAAGDPMDEVERLRKGWLISLSQVCCHWRHVALTTPRLWAPIAIESGLWKDPTCPLSPAALLDLVQLSITRSAHAPLTLRVITDNIDENAEAIFNLLTPHSARWREVDIRVDRSNLWLLDCMKGRLGMLEKLGLHTRAAQIDMFAEAPKLREVVFWGYSTCALSLPYGTLSTFRACGGPMETTTSLTFLSPLSSAASAYFYINATRLPNPTIALPHVVSRVRRFGMDLGCCYEQDVAKEAVGRLFGGLTFEGLGHLHLKARRGHPAPVWDQEAWEGLAARSGFDRPVRSPFAVDAPAPLLPFSSLSASEDLNTGMQAGGLASLTLRVYITTTELLGVLRGLPVLEKLDLADVALQEKMVVVGDELLCGLIWGGTTTKKRRVGPPVPEPDATESSAGRVTRSTARAARRIRRPEREAERLLPALHRIYFRTVVAFTEEVMLEFVRSRTSVAAGKGKDSEREQREEERDEKMPDTLELLDADDEAADDGEEEKKEDYEEEEEDDGRQPAQLTFFSLQWLPPPEHGSRRPSDEFRRALGRVRGMRYREGILGRAEWS</sequence>
<evidence type="ECO:0000313" key="4">
    <source>
        <dbReference type="EMBL" id="GAT54324.1"/>
    </source>
</evidence>
<feature type="compositionally biased region" description="Basic and acidic residues" evidence="2">
    <location>
        <begin position="1092"/>
        <end position="1111"/>
    </location>
</feature>
<dbReference type="Gene3D" id="1.20.1280.50">
    <property type="match status" value="1"/>
</dbReference>
<proteinExistence type="predicted"/>
<organism evidence="4 5">
    <name type="scientific">Mycena chlorophos</name>
    <name type="common">Agaric fungus</name>
    <name type="synonym">Agaricus chlorophos</name>
    <dbReference type="NCBI Taxonomy" id="658473"/>
    <lineage>
        <taxon>Eukaryota</taxon>
        <taxon>Fungi</taxon>
        <taxon>Dikarya</taxon>
        <taxon>Basidiomycota</taxon>
        <taxon>Agaricomycotina</taxon>
        <taxon>Agaricomycetes</taxon>
        <taxon>Agaricomycetidae</taxon>
        <taxon>Agaricales</taxon>
        <taxon>Marasmiineae</taxon>
        <taxon>Mycenaceae</taxon>
        <taxon>Mycena</taxon>
    </lineage>
</organism>
<evidence type="ECO:0000313" key="5">
    <source>
        <dbReference type="Proteomes" id="UP000815677"/>
    </source>
</evidence>
<reference evidence="4" key="1">
    <citation type="submission" date="2014-09" db="EMBL/GenBank/DDBJ databases">
        <title>Genome sequence of the luminous mushroom Mycena chlorophos for searching fungal bioluminescence genes.</title>
        <authorList>
            <person name="Tanaka Y."/>
            <person name="Kasuga D."/>
            <person name="Oba Y."/>
            <person name="Hase S."/>
            <person name="Sato K."/>
            <person name="Oba Y."/>
            <person name="Sakakibara Y."/>
        </authorList>
    </citation>
    <scope>NUCLEOTIDE SEQUENCE</scope>
</reference>
<keyword evidence="1" id="KW-0175">Coiled coil</keyword>
<gene>
    <name evidence="4" type="ORF">MCHLO_11190</name>
</gene>
<accession>A0ABQ0LUJ7</accession>
<feature type="domain" description="F-box" evidence="3">
    <location>
        <begin position="77"/>
        <end position="143"/>
    </location>
</feature>
<feature type="coiled-coil region" evidence="1">
    <location>
        <begin position="31"/>
        <end position="58"/>
    </location>
</feature>
<name>A0ABQ0LUJ7_MYCCL</name>
<evidence type="ECO:0000259" key="3">
    <source>
        <dbReference type="Pfam" id="PF12937"/>
    </source>
</evidence>
<evidence type="ECO:0000256" key="1">
    <source>
        <dbReference type="SAM" id="Coils"/>
    </source>
</evidence>
<feature type="compositionally biased region" description="Polar residues" evidence="2">
    <location>
        <begin position="1030"/>
        <end position="1041"/>
    </location>
</feature>
<feature type="coiled-coil region" evidence="1">
    <location>
        <begin position="573"/>
        <end position="600"/>
    </location>
</feature>